<dbReference type="PANTHER" id="PTHR13414">
    <property type="entry name" value="HUEL-CATION TRANSPORTER"/>
    <property type="match status" value="1"/>
</dbReference>
<dbReference type="InterPro" id="IPR036837">
    <property type="entry name" value="Cation_efflux_CTD_sf"/>
</dbReference>
<dbReference type="InterPro" id="IPR002524">
    <property type="entry name" value="Cation_efflux"/>
</dbReference>
<sequence length="317" mass="32862">MSRPVTGQSHGMSESLGTVLVAGAVNLSIAAAKLVAGVLSGSASMISESAHSAADTVTEVLLYTAIRRSERPADPAHPLGYGQSAYLWALLAACFTLVAGAGFSVTHGLHTIADGEDLSDFGVSYLVLAIAFALEGVSLAQGLRQLRRLAARWDTSPARVLHGTSDTMLKAVVFEDVAALVGLLLAAAGLGLAQLTGNVLWDGLGSVAIGVLLLVVAVLLIKSNTSLLIGQAAPAAVEEGIRAELLALPEVERVVELITIMLGPGRVLVAARIDFLDEASGASLERASAEVERRLRTRFPEIRQVFLDPTSSGEGPV</sequence>
<dbReference type="Proteomes" id="UP000334990">
    <property type="component" value="Unassembled WGS sequence"/>
</dbReference>
<name>A0A5M3VS45_9ACTN</name>
<feature type="transmembrane region" description="Helical" evidence="6">
    <location>
        <begin position="123"/>
        <end position="143"/>
    </location>
</feature>
<comment type="subcellular location">
    <subcellularLocation>
        <location evidence="1">Membrane</location>
        <topology evidence="1">Multi-pass membrane protein</topology>
    </subcellularLocation>
</comment>
<dbReference type="SUPFAM" id="SSF161111">
    <property type="entry name" value="Cation efflux protein transmembrane domain-like"/>
    <property type="match status" value="1"/>
</dbReference>
<dbReference type="InterPro" id="IPR040177">
    <property type="entry name" value="SLC30A9"/>
</dbReference>
<protein>
    <submittedName>
        <fullName evidence="8">Cation diffusion facilitator transporter</fullName>
    </submittedName>
</protein>
<evidence type="ECO:0000256" key="6">
    <source>
        <dbReference type="SAM" id="Phobius"/>
    </source>
</evidence>
<keyword evidence="5 6" id="KW-0472">Membrane</keyword>
<evidence type="ECO:0000256" key="4">
    <source>
        <dbReference type="ARBA" id="ARBA00022989"/>
    </source>
</evidence>
<dbReference type="Pfam" id="PF01545">
    <property type="entry name" value="Cation_efflux"/>
    <property type="match status" value="1"/>
</dbReference>
<dbReference type="Gene3D" id="1.20.1510.10">
    <property type="entry name" value="Cation efflux protein transmembrane domain"/>
    <property type="match status" value="1"/>
</dbReference>
<comment type="caution">
    <text evidence="8">The sequence shown here is derived from an EMBL/GenBank/DDBJ whole genome shotgun (WGS) entry which is preliminary data.</text>
</comment>
<dbReference type="InterPro" id="IPR027469">
    <property type="entry name" value="Cation_efflux_TMD_sf"/>
</dbReference>
<dbReference type="EMBL" id="BLAD01000040">
    <property type="protein sequence ID" value="GER99606.1"/>
    <property type="molecule type" value="Genomic_DNA"/>
</dbReference>
<dbReference type="GO" id="GO:0006829">
    <property type="term" value="P:zinc ion transport"/>
    <property type="evidence" value="ECO:0007669"/>
    <property type="project" value="InterPro"/>
</dbReference>
<dbReference type="NCBIfam" id="TIGR01297">
    <property type="entry name" value="CDF"/>
    <property type="match status" value="1"/>
</dbReference>
<feature type="transmembrane region" description="Helical" evidence="6">
    <location>
        <begin position="20"/>
        <end position="39"/>
    </location>
</feature>
<proteinExistence type="predicted"/>
<keyword evidence="2" id="KW-0813">Transport</keyword>
<accession>A0A5M3VS45</accession>
<evidence type="ECO:0000256" key="1">
    <source>
        <dbReference type="ARBA" id="ARBA00004141"/>
    </source>
</evidence>
<evidence type="ECO:0000259" key="7">
    <source>
        <dbReference type="Pfam" id="PF01545"/>
    </source>
</evidence>
<feature type="domain" description="Cation efflux protein transmembrane" evidence="7">
    <location>
        <begin position="19"/>
        <end position="229"/>
    </location>
</feature>
<dbReference type="InterPro" id="IPR058533">
    <property type="entry name" value="Cation_efflux_TM"/>
</dbReference>
<feature type="transmembrane region" description="Helical" evidence="6">
    <location>
        <begin position="203"/>
        <end position="221"/>
    </location>
</feature>
<feature type="transmembrane region" description="Helical" evidence="6">
    <location>
        <begin position="85"/>
        <end position="103"/>
    </location>
</feature>
<evidence type="ECO:0000256" key="3">
    <source>
        <dbReference type="ARBA" id="ARBA00022692"/>
    </source>
</evidence>
<organism evidence="8 9">
    <name type="scientific">Acrocarpospora corrugata</name>
    <dbReference type="NCBI Taxonomy" id="35763"/>
    <lineage>
        <taxon>Bacteria</taxon>
        <taxon>Bacillati</taxon>
        <taxon>Actinomycetota</taxon>
        <taxon>Actinomycetes</taxon>
        <taxon>Streptosporangiales</taxon>
        <taxon>Streptosporangiaceae</taxon>
        <taxon>Acrocarpospora</taxon>
    </lineage>
</organism>
<reference evidence="8 9" key="1">
    <citation type="submission" date="2019-10" db="EMBL/GenBank/DDBJ databases">
        <title>Whole genome shotgun sequence of Acrocarpospora corrugata NBRC 13972.</title>
        <authorList>
            <person name="Ichikawa N."/>
            <person name="Kimura A."/>
            <person name="Kitahashi Y."/>
            <person name="Komaki H."/>
            <person name="Oguchi A."/>
        </authorList>
    </citation>
    <scope>NUCLEOTIDE SEQUENCE [LARGE SCALE GENOMIC DNA]</scope>
    <source>
        <strain evidence="8 9">NBRC 13972</strain>
    </source>
</reference>
<dbReference type="PANTHER" id="PTHR13414:SF9">
    <property type="entry name" value="PROTON-COUPLED ZINC ANTIPORTER SLC30A9, MITOCHONDRIAL"/>
    <property type="match status" value="1"/>
</dbReference>
<keyword evidence="9" id="KW-1185">Reference proteome</keyword>
<evidence type="ECO:0000313" key="9">
    <source>
        <dbReference type="Proteomes" id="UP000334990"/>
    </source>
</evidence>
<dbReference type="AlphaFoldDB" id="A0A5M3VS45"/>
<dbReference type="GO" id="GO:0016020">
    <property type="term" value="C:membrane"/>
    <property type="evidence" value="ECO:0007669"/>
    <property type="project" value="UniProtKB-SubCell"/>
</dbReference>
<keyword evidence="4 6" id="KW-1133">Transmembrane helix</keyword>
<evidence type="ECO:0000313" key="8">
    <source>
        <dbReference type="EMBL" id="GER99606.1"/>
    </source>
</evidence>
<evidence type="ECO:0000256" key="5">
    <source>
        <dbReference type="ARBA" id="ARBA00023136"/>
    </source>
</evidence>
<keyword evidence="3 6" id="KW-0812">Transmembrane</keyword>
<dbReference type="SUPFAM" id="SSF160240">
    <property type="entry name" value="Cation efflux protein cytoplasmic domain-like"/>
    <property type="match status" value="1"/>
</dbReference>
<feature type="transmembrane region" description="Helical" evidence="6">
    <location>
        <begin position="177"/>
        <end position="197"/>
    </location>
</feature>
<gene>
    <name evidence="8" type="ORF">Acor_16700</name>
</gene>
<dbReference type="GO" id="GO:0008324">
    <property type="term" value="F:monoatomic cation transmembrane transporter activity"/>
    <property type="evidence" value="ECO:0007669"/>
    <property type="project" value="InterPro"/>
</dbReference>
<evidence type="ECO:0000256" key="2">
    <source>
        <dbReference type="ARBA" id="ARBA00022448"/>
    </source>
</evidence>